<dbReference type="EMBL" id="JACHJP010000015">
    <property type="protein sequence ID" value="MBB4920634.1"/>
    <property type="molecule type" value="Genomic_DNA"/>
</dbReference>
<feature type="domain" description="Phosphatidic acid phosphatase type 2/haloperoxidase" evidence="3">
    <location>
        <begin position="88"/>
        <end position="201"/>
    </location>
</feature>
<keyword evidence="5" id="KW-1185">Reference proteome</keyword>
<evidence type="ECO:0000256" key="1">
    <source>
        <dbReference type="SAM" id="MobiDB-lite"/>
    </source>
</evidence>
<dbReference type="PANTHER" id="PTHR14969">
    <property type="entry name" value="SPHINGOSINE-1-PHOSPHATE PHOSPHOHYDROLASE"/>
    <property type="match status" value="1"/>
</dbReference>
<dbReference type="EC" id="3.6.1.27" evidence="4"/>
<keyword evidence="2" id="KW-0812">Transmembrane</keyword>
<dbReference type="AlphaFoldDB" id="A0A7W7QVQ6"/>
<dbReference type="Gene3D" id="1.20.144.10">
    <property type="entry name" value="Phosphatidic acid phosphatase type 2/haloperoxidase"/>
    <property type="match status" value="1"/>
</dbReference>
<dbReference type="PANTHER" id="PTHR14969:SF13">
    <property type="entry name" value="AT30094P"/>
    <property type="match status" value="1"/>
</dbReference>
<feature type="region of interest" description="Disordered" evidence="1">
    <location>
        <begin position="211"/>
        <end position="234"/>
    </location>
</feature>
<sequence>MRLTFAVGAAVLFSVPFVLLLVLVLTSFKPLSDLDESIAHWLHAYVLADPDYARLLSVWTEVLGPNTWRALVVLAAAWAWFRGARRPAIWAVVTITASGLLNLLVKEVVDRARPVMPDPVSWAPGSSFPSGHSMAAATGASVLVLMLLPRLRDPAARASAWVVAAILALFVAYSRVALGVHWFSDVVAGLALGIVVTAATTVAFERWRREEGRRPAEPHMEGVEPEAFSRGDRG</sequence>
<feature type="transmembrane region" description="Helical" evidence="2">
    <location>
        <begin position="186"/>
        <end position="204"/>
    </location>
</feature>
<dbReference type="InterPro" id="IPR036938">
    <property type="entry name" value="PAP2/HPO_sf"/>
</dbReference>
<feature type="transmembrane region" description="Helical" evidence="2">
    <location>
        <begin position="129"/>
        <end position="148"/>
    </location>
</feature>
<keyword evidence="2" id="KW-0472">Membrane</keyword>
<reference evidence="4 5" key="1">
    <citation type="submission" date="2020-08" db="EMBL/GenBank/DDBJ databases">
        <title>Genomic Encyclopedia of Type Strains, Phase III (KMG-III): the genomes of soil and plant-associated and newly described type strains.</title>
        <authorList>
            <person name="Whitman W."/>
        </authorList>
    </citation>
    <scope>NUCLEOTIDE SEQUENCE [LARGE SCALE GENOMIC DNA]</scope>
    <source>
        <strain evidence="4 5">CECT 8840</strain>
    </source>
</reference>
<evidence type="ECO:0000256" key="2">
    <source>
        <dbReference type="SAM" id="Phobius"/>
    </source>
</evidence>
<dbReference type="InterPro" id="IPR000326">
    <property type="entry name" value="PAP2/HPO"/>
</dbReference>
<dbReference type="Pfam" id="PF01569">
    <property type="entry name" value="PAP2"/>
    <property type="match status" value="1"/>
</dbReference>
<keyword evidence="4" id="KW-0378">Hydrolase</keyword>
<organism evidence="4 5">
    <name type="scientific">Streptosporangium saharense</name>
    <dbReference type="NCBI Taxonomy" id="1706840"/>
    <lineage>
        <taxon>Bacteria</taxon>
        <taxon>Bacillati</taxon>
        <taxon>Actinomycetota</taxon>
        <taxon>Actinomycetes</taxon>
        <taxon>Streptosporangiales</taxon>
        <taxon>Streptosporangiaceae</taxon>
        <taxon>Streptosporangium</taxon>
    </lineage>
</organism>
<feature type="transmembrane region" description="Helical" evidence="2">
    <location>
        <begin position="160"/>
        <end position="180"/>
    </location>
</feature>
<name>A0A7W7QVQ6_9ACTN</name>
<keyword evidence="2" id="KW-1133">Transmembrane helix</keyword>
<feature type="transmembrane region" description="Helical" evidence="2">
    <location>
        <begin position="88"/>
        <end position="109"/>
    </location>
</feature>
<accession>A0A7W7QVQ6</accession>
<feature type="transmembrane region" description="Helical" evidence="2">
    <location>
        <begin position="62"/>
        <end position="81"/>
    </location>
</feature>
<dbReference type="GO" id="GO:0050380">
    <property type="term" value="F:undecaprenyl-diphosphatase activity"/>
    <property type="evidence" value="ECO:0007669"/>
    <property type="project" value="UniProtKB-EC"/>
</dbReference>
<dbReference type="SMART" id="SM00014">
    <property type="entry name" value="acidPPc"/>
    <property type="match status" value="1"/>
</dbReference>
<proteinExistence type="predicted"/>
<comment type="caution">
    <text evidence="4">The sequence shown here is derived from an EMBL/GenBank/DDBJ whole genome shotgun (WGS) entry which is preliminary data.</text>
</comment>
<gene>
    <name evidence="4" type="ORF">FHS44_007785</name>
</gene>
<dbReference type="RefSeq" id="WP_184725136.1">
    <property type="nucleotide sequence ID" value="NZ_JACHJP010000015.1"/>
</dbReference>
<evidence type="ECO:0000313" key="4">
    <source>
        <dbReference type="EMBL" id="MBB4920634.1"/>
    </source>
</evidence>
<evidence type="ECO:0000313" key="5">
    <source>
        <dbReference type="Proteomes" id="UP000552644"/>
    </source>
</evidence>
<protein>
    <submittedName>
        <fullName evidence="4">Undecaprenyl-diphosphatase</fullName>
        <ecNumber evidence="4">3.6.1.27</ecNumber>
    </submittedName>
</protein>
<dbReference type="CDD" id="cd03392">
    <property type="entry name" value="PAP2_like_2"/>
    <property type="match status" value="1"/>
</dbReference>
<dbReference type="Proteomes" id="UP000552644">
    <property type="component" value="Unassembled WGS sequence"/>
</dbReference>
<evidence type="ECO:0000259" key="3">
    <source>
        <dbReference type="SMART" id="SM00014"/>
    </source>
</evidence>
<dbReference type="SUPFAM" id="SSF48317">
    <property type="entry name" value="Acid phosphatase/Vanadium-dependent haloperoxidase"/>
    <property type="match status" value="1"/>
</dbReference>